<evidence type="ECO:0000313" key="2">
    <source>
        <dbReference type="EMBL" id="AUD04404.1"/>
    </source>
</evidence>
<dbReference type="EMBL" id="CP025096">
    <property type="protein sequence ID" value="AUD04404.1"/>
    <property type="molecule type" value="Genomic_DNA"/>
</dbReference>
<dbReference type="Proteomes" id="UP000232883">
    <property type="component" value="Chromosome"/>
</dbReference>
<evidence type="ECO:0000313" key="3">
    <source>
        <dbReference type="Proteomes" id="UP000232883"/>
    </source>
</evidence>
<gene>
    <name evidence="2" type="ORF">CWM47_22705</name>
</gene>
<keyword evidence="3" id="KW-1185">Reference proteome</keyword>
<dbReference type="AlphaFoldDB" id="A0A2K8Z3J7"/>
<dbReference type="KEGG" id="spir:CWM47_22705"/>
<organism evidence="2 3">
    <name type="scientific">Spirosoma pollinicola</name>
    <dbReference type="NCBI Taxonomy" id="2057025"/>
    <lineage>
        <taxon>Bacteria</taxon>
        <taxon>Pseudomonadati</taxon>
        <taxon>Bacteroidota</taxon>
        <taxon>Cytophagia</taxon>
        <taxon>Cytophagales</taxon>
        <taxon>Cytophagaceae</taxon>
        <taxon>Spirosoma</taxon>
    </lineage>
</organism>
<name>A0A2K8Z3J7_9BACT</name>
<reference evidence="2 3" key="1">
    <citation type="submission" date="2017-11" db="EMBL/GenBank/DDBJ databases">
        <title>Taxonomic description and genome sequences of Spirosoma HA7 sp. nov., isolated from pollen microhabitat of Corylus avellana.</title>
        <authorList>
            <person name="Ambika Manirajan B."/>
            <person name="Suarez C."/>
            <person name="Ratering S."/>
            <person name="Geissler-Plaum R."/>
            <person name="Cardinale M."/>
            <person name="Sylvia S."/>
        </authorList>
    </citation>
    <scope>NUCLEOTIDE SEQUENCE [LARGE SCALE GENOMIC DNA]</scope>
    <source>
        <strain evidence="2 3">HA7</strain>
    </source>
</reference>
<proteinExistence type="predicted"/>
<sequence length="159" mass="17803">MHNYLIFGLLSLTFACQSRPSEQSTTETSSTNPSQTDTSTAPDTLCFRQILSRDTTTLQLITNGNQVSGYLDSNPYEKDRARGPFQGILNKGQIHADWQRSGEGTTQPYALDFTLKGDSGISWLEGERIEKDGKWILKDPQSGYRYMLPKVDCSTTPLR</sequence>
<dbReference type="OrthoDB" id="956460at2"/>
<accession>A0A2K8Z3J7</accession>
<protein>
    <submittedName>
        <fullName evidence="2">Uncharacterized protein</fullName>
    </submittedName>
</protein>
<dbReference type="RefSeq" id="WP_100990470.1">
    <property type="nucleotide sequence ID" value="NZ_CP025096.1"/>
</dbReference>
<evidence type="ECO:0000256" key="1">
    <source>
        <dbReference type="SAM" id="MobiDB-lite"/>
    </source>
</evidence>
<feature type="region of interest" description="Disordered" evidence="1">
    <location>
        <begin position="21"/>
        <end position="43"/>
    </location>
</feature>
<feature type="compositionally biased region" description="Low complexity" evidence="1">
    <location>
        <begin position="21"/>
        <end position="36"/>
    </location>
</feature>